<evidence type="ECO:0008006" key="4">
    <source>
        <dbReference type="Google" id="ProtNLM"/>
    </source>
</evidence>
<organism evidence="2 3">
    <name type="scientific">Aliarcobacter butzleri L351</name>
    <dbReference type="NCBI Taxonomy" id="1447259"/>
    <lineage>
        <taxon>Bacteria</taxon>
        <taxon>Pseudomonadati</taxon>
        <taxon>Campylobacterota</taxon>
        <taxon>Epsilonproteobacteria</taxon>
        <taxon>Campylobacterales</taxon>
        <taxon>Arcobacteraceae</taxon>
        <taxon>Aliarcobacter</taxon>
    </lineage>
</organism>
<proteinExistence type="predicted"/>
<evidence type="ECO:0000256" key="1">
    <source>
        <dbReference type="ARBA" id="ARBA00023172"/>
    </source>
</evidence>
<dbReference type="Gene3D" id="1.10.443.10">
    <property type="entry name" value="Intergrase catalytic core"/>
    <property type="match status" value="1"/>
</dbReference>
<dbReference type="GO" id="GO:0003677">
    <property type="term" value="F:DNA binding"/>
    <property type="evidence" value="ECO:0007669"/>
    <property type="project" value="InterPro"/>
</dbReference>
<gene>
    <name evidence="2" type="ORF">AF76_07635</name>
</gene>
<name>A0A837J4X2_9BACT</name>
<sequence length="675" mass="79129">MGTQIQKIIRYGSSQVTAQTYYIFDELAPNEKAKSDVLYIDENFKIEEIQNTFVISRDNKGNTLSRFQDDISDFSAYSVISTYQDKINFGTLRLDDSKIAKKIMLILLIMGRGNKSSQLSVLTLYNYFYSAIRPLSQFSEQNNISIMKSLFSEKFILKYLYVNRKDTTKLRFLVRLLKYLCESYNIIHNIQSVFTNEIKQFVEYSRKKNEENSEQTLLIPSRIYLYGIKKRWEHIDNINQYINSLSDFFEQFLSNRGFGSTMAMITKYNLISSQYVKWTDAVSQFQLSKLFSTYEVKNRRSFAKFLNLIYSTCFHQLLTYSGMRRNEALSLNNNCLITTLTESGTVLKLLGKTTKLTPSFEETAWITSSRVESLINILNKLNHVITKIYEIDFESFPLFPKTGFLKPKDENNIILKSSLWMRNAQVKDELPLDILQITITEDDKKELEKLNPLKTDESIEIGNVWNFSYHQYRRSLVVYALQSGIVSIGGLQQQMKHLFIDMTMYYGNNSHNAENLFKPEKVLSREYQETKTELQTLYYVRDVLFSDEKLFGVHGSYIEKHNKHNNQEEFLPFFKENRKNLMKRFKSGEMIYKETALGACVSSEPCDYRLVHSIYACASCTGAIIKKEKIDNMIIQQKKSIEYLYKNNYGDTVEYRTEIADLEELKKYREKLINK</sequence>
<evidence type="ECO:0000313" key="2">
    <source>
        <dbReference type="EMBL" id="KLE00372.1"/>
    </source>
</evidence>
<protein>
    <recommendedName>
        <fullName evidence="4">Tyr recombinase domain-containing protein</fullName>
    </recommendedName>
</protein>
<dbReference type="InterPro" id="IPR011010">
    <property type="entry name" value="DNA_brk_join_enz"/>
</dbReference>
<keyword evidence="1" id="KW-0233">DNA recombination</keyword>
<dbReference type="EMBL" id="JAIS01000086">
    <property type="protein sequence ID" value="KLE00372.1"/>
    <property type="molecule type" value="Genomic_DNA"/>
</dbReference>
<comment type="caution">
    <text evidence="2">The sequence shown here is derived from an EMBL/GenBank/DDBJ whole genome shotgun (WGS) entry which is preliminary data.</text>
</comment>
<dbReference type="GO" id="GO:0006310">
    <property type="term" value="P:DNA recombination"/>
    <property type="evidence" value="ECO:0007669"/>
    <property type="project" value="UniProtKB-KW"/>
</dbReference>
<dbReference type="AlphaFoldDB" id="A0A837J4X2"/>
<dbReference type="SUPFAM" id="SSF56349">
    <property type="entry name" value="DNA breaking-rejoining enzymes"/>
    <property type="match status" value="1"/>
</dbReference>
<dbReference type="InterPro" id="IPR013762">
    <property type="entry name" value="Integrase-like_cat_sf"/>
</dbReference>
<evidence type="ECO:0000313" key="3">
    <source>
        <dbReference type="Proteomes" id="UP000035526"/>
    </source>
</evidence>
<dbReference type="Proteomes" id="UP000035526">
    <property type="component" value="Unassembled WGS sequence"/>
</dbReference>
<dbReference type="GO" id="GO:0015074">
    <property type="term" value="P:DNA integration"/>
    <property type="evidence" value="ECO:0007669"/>
    <property type="project" value="InterPro"/>
</dbReference>
<reference evidence="2 3" key="1">
    <citation type="submission" date="2014-01" db="EMBL/GenBank/DDBJ databases">
        <title>Development of a Comparative Genomic Fingerprinting Assay for High Resolution Genotyping of Arcobacter butzleri.</title>
        <authorList>
            <person name="Webb A.L."/>
            <person name="Inglis G.D."/>
            <person name="Kruczkiewicz P."/>
            <person name="Selinger L.B."/>
            <person name="Taboada E.N."/>
        </authorList>
    </citation>
    <scope>NUCLEOTIDE SEQUENCE [LARGE SCALE GENOMIC DNA]</scope>
    <source>
        <strain evidence="2 3">L351</strain>
    </source>
</reference>
<accession>A0A837J4X2</accession>